<evidence type="ECO:0000313" key="2">
    <source>
        <dbReference type="EMBL" id="CAG8182851.1"/>
    </source>
</evidence>
<accession>A0A9W4HWM9</accession>
<protein>
    <submittedName>
        <fullName evidence="2">Uncharacterized protein</fullName>
    </submittedName>
</protein>
<keyword evidence="3" id="KW-1185">Reference proteome</keyword>
<sequence length="294" mass="34260">MALDLHDKIDSLFAEWSEVVDPSDALGELLQDKDNSRALFHSLRRQLRAIRKRSQKPEDGQVNIYDSALLRLYDHGHSMQHYGLFEFYMAEFLGTKRCKTDGEIKAVLAAQLAAQRILEEGKLTRKHHPTSIDVPSNITNQARLTEFPLFRTPMPFKRKRSPATAIGTNRADDYDVLKMDDSHYKQTENVRFLRDTAENLLRFLQHEDKDHPLIEELLDTVRSSQARATKLAGGRKRKFEYERSDYRDGYSPSPSPYRPSGYYGEYNDGWERERYVDRYVPQTSRGRAPDIYRP</sequence>
<proteinExistence type="predicted"/>
<organism evidence="2 3">
    <name type="scientific">Penicillium olsonii</name>
    <dbReference type="NCBI Taxonomy" id="99116"/>
    <lineage>
        <taxon>Eukaryota</taxon>
        <taxon>Fungi</taxon>
        <taxon>Dikarya</taxon>
        <taxon>Ascomycota</taxon>
        <taxon>Pezizomycotina</taxon>
        <taxon>Eurotiomycetes</taxon>
        <taxon>Eurotiomycetidae</taxon>
        <taxon>Eurotiales</taxon>
        <taxon>Aspergillaceae</taxon>
        <taxon>Penicillium</taxon>
    </lineage>
</organism>
<dbReference type="OrthoDB" id="5296805at2759"/>
<dbReference type="Proteomes" id="UP001153618">
    <property type="component" value="Unassembled WGS sequence"/>
</dbReference>
<evidence type="ECO:0000313" key="3">
    <source>
        <dbReference type="Proteomes" id="UP001153618"/>
    </source>
</evidence>
<dbReference type="EMBL" id="CAJVOS010000038">
    <property type="protein sequence ID" value="CAG8182851.1"/>
    <property type="molecule type" value="Genomic_DNA"/>
</dbReference>
<reference evidence="2" key="1">
    <citation type="submission" date="2021-07" db="EMBL/GenBank/DDBJ databases">
        <authorList>
            <person name="Branca A.L. A."/>
        </authorList>
    </citation>
    <scope>NUCLEOTIDE SEQUENCE</scope>
</reference>
<name>A0A9W4HWM9_PENOL</name>
<evidence type="ECO:0000256" key="1">
    <source>
        <dbReference type="SAM" id="MobiDB-lite"/>
    </source>
</evidence>
<comment type="caution">
    <text evidence="2">The sequence shown here is derived from an EMBL/GenBank/DDBJ whole genome shotgun (WGS) entry which is preliminary data.</text>
</comment>
<gene>
    <name evidence="2" type="ORF">POLS_LOCUS7002</name>
</gene>
<feature type="region of interest" description="Disordered" evidence="1">
    <location>
        <begin position="243"/>
        <end position="267"/>
    </location>
</feature>
<dbReference type="AlphaFoldDB" id="A0A9W4HWM9"/>